<protein>
    <submittedName>
        <fullName evidence="7">ATP-binding cassette domain-containing protein</fullName>
    </submittedName>
</protein>
<comment type="similarity">
    <text evidence="1">Belongs to the ABC transporter superfamily.</text>
</comment>
<dbReference type="SUPFAM" id="SSF52540">
    <property type="entry name" value="P-loop containing nucleoside triphosphate hydrolases"/>
    <property type="match status" value="1"/>
</dbReference>
<dbReference type="KEGG" id="azq:G3580_00805"/>
<dbReference type="PROSITE" id="PS00211">
    <property type="entry name" value="ABC_TRANSPORTER_1"/>
    <property type="match status" value="1"/>
</dbReference>
<keyword evidence="2" id="KW-0813">Transport</keyword>
<sequence length="244" mass="26380">MSASALTLTNVAAGHDGHVSVSDVTLSVPAGAKVAVIGPNGAGKSTLLKTIAGELPAMTGQLRRCETCARMGYLPQTATVDTRFPISVYEFVAMGEWGRLGLFGRLRPAMRQRIDQALERTGLSAMARRPIGVLSGGQLQRARFARLMLQDAALLLLDEPFAGVDRPTRDALMTLIDAWHDEGRTCLVVLHDVELVRQRFEWCLSVDDGHAQLTPTAELLTLRPTPVGDAPARHAFLRDALHPA</sequence>
<dbReference type="AlphaFoldDB" id="A0A6C1AZX6"/>
<dbReference type="RefSeq" id="WP_173763457.1">
    <property type="nucleotide sequence ID" value="NZ_CP048836.1"/>
</dbReference>
<accession>A0A6C1AZX6</accession>
<evidence type="ECO:0000313" key="8">
    <source>
        <dbReference type="Proteomes" id="UP000501991"/>
    </source>
</evidence>
<dbReference type="InterPro" id="IPR003593">
    <property type="entry name" value="AAA+_ATPase"/>
</dbReference>
<evidence type="ECO:0000256" key="3">
    <source>
        <dbReference type="ARBA" id="ARBA00022475"/>
    </source>
</evidence>
<gene>
    <name evidence="7" type="ORF">G3580_00805</name>
</gene>
<dbReference type="SMART" id="SM00382">
    <property type="entry name" value="AAA"/>
    <property type="match status" value="1"/>
</dbReference>
<proteinExistence type="inferred from homology"/>
<keyword evidence="4" id="KW-0547">Nucleotide-binding</keyword>
<evidence type="ECO:0000256" key="2">
    <source>
        <dbReference type="ARBA" id="ARBA00022448"/>
    </source>
</evidence>
<evidence type="ECO:0000256" key="5">
    <source>
        <dbReference type="ARBA" id="ARBA00022840"/>
    </source>
</evidence>
<evidence type="ECO:0000256" key="4">
    <source>
        <dbReference type="ARBA" id="ARBA00022741"/>
    </source>
</evidence>
<dbReference type="InterPro" id="IPR017871">
    <property type="entry name" value="ABC_transporter-like_CS"/>
</dbReference>
<keyword evidence="3" id="KW-0472">Membrane</keyword>
<dbReference type="InterPro" id="IPR027417">
    <property type="entry name" value="P-loop_NTPase"/>
</dbReference>
<dbReference type="Pfam" id="PF00005">
    <property type="entry name" value="ABC_tran"/>
    <property type="match status" value="1"/>
</dbReference>
<dbReference type="Proteomes" id="UP000501991">
    <property type="component" value="Chromosome"/>
</dbReference>
<dbReference type="InterPro" id="IPR003439">
    <property type="entry name" value="ABC_transporter-like_ATP-bd"/>
</dbReference>
<dbReference type="PROSITE" id="PS50893">
    <property type="entry name" value="ABC_TRANSPORTER_2"/>
    <property type="match status" value="1"/>
</dbReference>
<evidence type="ECO:0000256" key="1">
    <source>
        <dbReference type="ARBA" id="ARBA00005417"/>
    </source>
</evidence>
<dbReference type="GO" id="GO:0016887">
    <property type="term" value="F:ATP hydrolysis activity"/>
    <property type="evidence" value="ECO:0007669"/>
    <property type="project" value="InterPro"/>
</dbReference>
<feature type="domain" description="ABC transporter" evidence="6">
    <location>
        <begin position="6"/>
        <end position="233"/>
    </location>
</feature>
<name>A0A6C1AZX6_9RHOO</name>
<evidence type="ECO:0000259" key="6">
    <source>
        <dbReference type="PROSITE" id="PS50893"/>
    </source>
</evidence>
<organism evidence="7 8">
    <name type="scientific">Nitrogeniibacter mangrovi</name>
    <dbReference type="NCBI Taxonomy" id="2016596"/>
    <lineage>
        <taxon>Bacteria</taxon>
        <taxon>Pseudomonadati</taxon>
        <taxon>Pseudomonadota</taxon>
        <taxon>Betaproteobacteria</taxon>
        <taxon>Rhodocyclales</taxon>
        <taxon>Zoogloeaceae</taxon>
        <taxon>Nitrogeniibacter</taxon>
    </lineage>
</organism>
<dbReference type="PANTHER" id="PTHR42734">
    <property type="entry name" value="METAL TRANSPORT SYSTEM ATP-BINDING PROTEIN TM_0124-RELATED"/>
    <property type="match status" value="1"/>
</dbReference>
<keyword evidence="8" id="KW-1185">Reference proteome</keyword>
<dbReference type="PANTHER" id="PTHR42734:SF5">
    <property type="entry name" value="IRON TRANSPORT SYSTEM ATP-BINDING PROTEIN HI_0361-RELATED"/>
    <property type="match status" value="1"/>
</dbReference>
<keyword evidence="3" id="KW-1003">Cell membrane</keyword>
<dbReference type="GO" id="GO:0005524">
    <property type="term" value="F:ATP binding"/>
    <property type="evidence" value="ECO:0007669"/>
    <property type="project" value="UniProtKB-KW"/>
</dbReference>
<keyword evidence="5 7" id="KW-0067">ATP-binding</keyword>
<evidence type="ECO:0000313" key="7">
    <source>
        <dbReference type="EMBL" id="QID16289.1"/>
    </source>
</evidence>
<dbReference type="EMBL" id="CP048836">
    <property type="protein sequence ID" value="QID16289.1"/>
    <property type="molecule type" value="Genomic_DNA"/>
</dbReference>
<dbReference type="Gene3D" id="3.40.50.300">
    <property type="entry name" value="P-loop containing nucleotide triphosphate hydrolases"/>
    <property type="match status" value="1"/>
</dbReference>
<reference evidence="7 8" key="1">
    <citation type="submission" date="2020-02" db="EMBL/GenBank/DDBJ databases">
        <title>Nitrogenibacter mangrovi gen. nov., sp. nov. isolated from mangrove sediment, a denitrifying betaproteobacterium.</title>
        <authorList>
            <person name="Liao H."/>
            <person name="Tian Y."/>
        </authorList>
    </citation>
    <scope>NUCLEOTIDE SEQUENCE [LARGE SCALE GENOMIC DNA]</scope>
    <source>
        <strain evidence="7 8">M9-3-2</strain>
    </source>
</reference>
<dbReference type="InterPro" id="IPR050153">
    <property type="entry name" value="Metal_Ion_Import_ABC"/>
</dbReference>